<sequence>MIQFDWFELFFSMVLLVIIFSPFIFSKIKKKKPEFIGWKGAVKSRWFGIPLIFLLLFSYLSFLNLAAAITFSIVVSFLITLTVHTFSFIMSKRNSYN</sequence>
<organism evidence="2 3">
    <name type="scientific">Salipaludibacillus aurantiacus</name>
    <dbReference type="NCBI Taxonomy" id="1601833"/>
    <lineage>
        <taxon>Bacteria</taxon>
        <taxon>Bacillati</taxon>
        <taxon>Bacillota</taxon>
        <taxon>Bacilli</taxon>
        <taxon>Bacillales</taxon>
        <taxon>Bacillaceae</taxon>
    </lineage>
</organism>
<name>A0A1H9W5V6_9BACI</name>
<dbReference type="Proteomes" id="UP000198571">
    <property type="component" value="Unassembled WGS sequence"/>
</dbReference>
<evidence type="ECO:0000313" key="3">
    <source>
        <dbReference type="Proteomes" id="UP000198571"/>
    </source>
</evidence>
<dbReference type="EMBL" id="FOGT01000014">
    <property type="protein sequence ID" value="SES29161.1"/>
    <property type="molecule type" value="Genomic_DNA"/>
</dbReference>
<keyword evidence="3" id="KW-1185">Reference proteome</keyword>
<proteinExistence type="predicted"/>
<feature type="transmembrane region" description="Helical" evidence="1">
    <location>
        <begin position="46"/>
        <end position="62"/>
    </location>
</feature>
<gene>
    <name evidence="2" type="ORF">SAMN05518684_11490</name>
</gene>
<feature type="transmembrane region" description="Helical" evidence="1">
    <location>
        <begin position="68"/>
        <end position="89"/>
    </location>
</feature>
<dbReference type="RefSeq" id="WP_093054244.1">
    <property type="nucleotide sequence ID" value="NZ_FOGT01000014.1"/>
</dbReference>
<feature type="transmembrane region" description="Helical" evidence="1">
    <location>
        <begin position="6"/>
        <end position="25"/>
    </location>
</feature>
<evidence type="ECO:0000256" key="1">
    <source>
        <dbReference type="SAM" id="Phobius"/>
    </source>
</evidence>
<keyword evidence="1" id="KW-1133">Transmembrane helix</keyword>
<protein>
    <submittedName>
        <fullName evidence="2">Uncharacterized protein</fullName>
    </submittedName>
</protein>
<dbReference type="AlphaFoldDB" id="A0A1H9W5V6"/>
<keyword evidence="1" id="KW-0812">Transmembrane</keyword>
<keyword evidence="1" id="KW-0472">Membrane</keyword>
<evidence type="ECO:0000313" key="2">
    <source>
        <dbReference type="EMBL" id="SES29161.1"/>
    </source>
</evidence>
<reference evidence="3" key="1">
    <citation type="submission" date="2016-10" db="EMBL/GenBank/DDBJ databases">
        <authorList>
            <person name="Varghese N."/>
            <person name="Submissions S."/>
        </authorList>
    </citation>
    <scope>NUCLEOTIDE SEQUENCE [LARGE SCALE GENOMIC DNA]</scope>
    <source>
        <strain evidence="3">S9</strain>
    </source>
</reference>
<accession>A0A1H9W5V6</accession>
<dbReference type="STRING" id="1601833.SAMN05518684_11490"/>